<protein>
    <submittedName>
        <fullName evidence="1">Uncharacterized protein</fullName>
    </submittedName>
</protein>
<organism evidence="1 2">
    <name type="scientific">Frateuria aurantia (strain ATCC 33424 / DSM 6220 / KCTC 2777 / LMG 1558 / NBRC 3245 / NCIMB 13370)</name>
    <name type="common">Acetobacter aurantius</name>
    <dbReference type="NCBI Taxonomy" id="767434"/>
    <lineage>
        <taxon>Bacteria</taxon>
        <taxon>Pseudomonadati</taxon>
        <taxon>Pseudomonadota</taxon>
        <taxon>Gammaproteobacteria</taxon>
        <taxon>Lysobacterales</taxon>
        <taxon>Rhodanobacteraceae</taxon>
        <taxon>Frateuria</taxon>
    </lineage>
</organism>
<evidence type="ECO:0000313" key="1">
    <source>
        <dbReference type="EMBL" id="AFC85924.1"/>
    </source>
</evidence>
<proteinExistence type="predicted"/>
<dbReference type="OrthoDB" id="2087522at2"/>
<dbReference type="EMBL" id="CP003350">
    <property type="protein sequence ID" value="AFC85924.1"/>
    <property type="molecule type" value="Genomic_DNA"/>
</dbReference>
<sequence>MSQSAQQYLRQVQLVIGTPGGPAVDVSDLRVTFNVRSASVETLKSANIRIFNLAKATASKVLNEFTYIELHAGYPNNMGMIFRGEICQVKYGRDQNMVDTVTEILAQDADTAYNQAVISKTLAKGWTYEDQFSALMRPLNKYGVNPGFSPSRTNSPAPRGITMYGMVRDEMRILAEDMDCDWIMEDGFLHLIPSDGYIPGNVPVINGMTGMVGIPMQTIEGIEVQCLLNPLVKAGGAVKLNNAEIAKAANRVPTNTTNGLQPVAGLDADGFYRVACVTHTGDTRGQQFYTYIIGYSVDPNQARPMVGPSVTAVPG</sequence>
<reference evidence="1" key="1">
    <citation type="submission" date="2012-02" db="EMBL/GenBank/DDBJ databases">
        <title>The complete genome of Frateuria aurantia DSM 6220.</title>
        <authorList>
            <consortium name="US DOE Joint Genome Institute (JGI-PGF)"/>
            <person name="Lucas S."/>
            <person name="Copeland A."/>
            <person name="Lapidus A."/>
            <person name="Glavina del Rio T."/>
            <person name="Dalin E."/>
            <person name="Tice H."/>
            <person name="Bruce D."/>
            <person name="Goodwin L."/>
            <person name="Pitluck S."/>
            <person name="Peters L."/>
            <person name="Ovchinnikova G."/>
            <person name="Teshima H."/>
            <person name="Kyrpides N."/>
            <person name="Mavromatis K."/>
            <person name="Ivanova N."/>
            <person name="Brettin T."/>
            <person name="Detter J.C."/>
            <person name="Han C."/>
            <person name="Larimer F."/>
            <person name="Land M."/>
            <person name="Hauser L."/>
            <person name="Markowitz V."/>
            <person name="Cheng J.-F."/>
            <person name="Hugenholtz P."/>
            <person name="Woyke T."/>
            <person name="Wu D."/>
            <person name="Brambilla E."/>
            <person name="Klenk H.-P."/>
            <person name="Eisen J.A."/>
        </authorList>
    </citation>
    <scope>NUCLEOTIDE SEQUENCE</scope>
    <source>
        <strain evidence="1">DSM 6220</strain>
    </source>
</reference>
<dbReference type="NCBIfam" id="NF047561">
    <property type="entry name" value="orf58_phage_fam"/>
    <property type="match status" value="1"/>
</dbReference>
<dbReference type="STRING" id="767434.Fraau_1504"/>
<keyword evidence="2" id="KW-1185">Reference proteome</keyword>
<evidence type="ECO:0000313" key="2">
    <source>
        <dbReference type="Proteomes" id="UP000005234"/>
    </source>
</evidence>
<name>H8L680_FRAAD</name>
<dbReference type="Pfam" id="PF22759">
    <property type="entry name" value="E217_GP41"/>
    <property type="match status" value="1"/>
</dbReference>
<dbReference type="KEGG" id="fau:Fraau_1504"/>
<gene>
    <name evidence="1" type="ordered locus">Fraau_1504</name>
</gene>
<dbReference type="InterPro" id="IPR054496">
    <property type="entry name" value="E217_GP41"/>
</dbReference>
<dbReference type="RefSeq" id="WP_014402929.1">
    <property type="nucleotide sequence ID" value="NC_017033.1"/>
</dbReference>
<dbReference type="AlphaFoldDB" id="H8L680"/>
<dbReference type="HOGENOM" id="CLU_059703_0_0_6"/>
<dbReference type="eggNOG" id="ENOG502ZC7P">
    <property type="taxonomic scope" value="Bacteria"/>
</dbReference>
<accession>H8L680</accession>
<dbReference type="Proteomes" id="UP000005234">
    <property type="component" value="Chromosome"/>
</dbReference>